<sequence length="172" mass="18813">MHSKTIRYLIIAVVACLAVFAGYHYIHTASSHDQVKKTQPAKKSTPQRKGMDLNAIKSGDFSSVSGTWKNPAGDTYVFTKSGLKAATFNGETRSDSEVYLTGVNNIPAATIDHGMLKTFIGPKNHDNIDFSSAMSTYFIPKTAKLDGTSNPSIDRIYTGQQQDDKNVFTKVD</sequence>
<reference evidence="3 4" key="1">
    <citation type="submission" date="2020-02" db="EMBL/GenBank/DDBJ databases">
        <title>Fructobacillus sp. isolated from paper mulberry of Taiwan.</title>
        <authorList>
            <person name="Lin S.-T."/>
        </authorList>
    </citation>
    <scope>NUCLEOTIDE SEQUENCE [LARGE SCALE GENOMIC DNA]</scope>
    <source>
        <strain evidence="3 4">M2-14</strain>
    </source>
</reference>
<evidence type="ECO:0000256" key="1">
    <source>
        <dbReference type="SAM" id="MobiDB-lite"/>
    </source>
</evidence>
<feature type="domain" description="DUF6287" evidence="2">
    <location>
        <begin position="50"/>
        <end position="82"/>
    </location>
</feature>
<proteinExistence type="predicted"/>
<name>A0ABS5R0P0_9LACO</name>
<protein>
    <recommendedName>
        <fullName evidence="2">DUF6287 domain-containing protein</fullName>
    </recommendedName>
</protein>
<dbReference type="EMBL" id="JAAMFK010000006">
    <property type="protein sequence ID" value="MBS9339006.1"/>
    <property type="molecule type" value="Genomic_DNA"/>
</dbReference>
<feature type="region of interest" description="Disordered" evidence="1">
    <location>
        <begin position="34"/>
        <end position="53"/>
    </location>
</feature>
<comment type="caution">
    <text evidence="3">The sequence shown here is derived from an EMBL/GenBank/DDBJ whole genome shotgun (WGS) entry which is preliminary data.</text>
</comment>
<keyword evidence="4" id="KW-1185">Reference proteome</keyword>
<gene>
    <name evidence="3" type="ORF">G6R29_05150</name>
</gene>
<dbReference type="Pfam" id="PF19804">
    <property type="entry name" value="DUF6287"/>
    <property type="match status" value="1"/>
</dbReference>
<dbReference type="Proteomes" id="UP001519504">
    <property type="component" value="Unassembled WGS sequence"/>
</dbReference>
<dbReference type="RefSeq" id="WP_213809291.1">
    <property type="nucleotide sequence ID" value="NZ_JAAMFK010000006.1"/>
</dbReference>
<evidence type="ECO:0000313" key="3">
    <source>
        <dbReference type="EMBL" id="MBS9339006.1"/>
    </source>
</evidence>
<evidence type="ECO:0000313" key="4">
    <source>
        <dbReference type="Proteomes" id="UP001519504"/>
    </source>
</evidence>
<dbReference type="InterPro" id="IPR046254">
    <property type="entry name" value="DUF6287"/>
</dbReference>
<organism evidence="3 4">
    <name type="scientific">Fructobacillus broussonetiae</name>
    <dbReference type="NCBI Taxonomy" id="2713173"/>
    <lineage>
        <taxon>Bacteria</taxon>
        <taxon>Bacillati</taxon>
        <taxon>Bacillota</taxon>
        <taxon>Bacilli</taxon>
        <taxon>Lactobacillales</taxon>
        <taxon>Lactobacillaceae</taxon>
        <taxon>Fructobacillus</taxon>
    </lineage>
</organism>
<evidence type="ECO:0000259" key="2">
    <source>
        <dbReference type="Pfam" id="PF19804"/>
    </source>
</evidence>
<accession>A0ABS5R0P0</accession>